<evidence type="ECO:0000313" key="4">
    <source>
        <dbReference type="Proteomes" id="UP000501891"/>
    </source>
</evidence>
<accession>A0A858R800</accession>
<feature type="chain" id="PRO_5032725842" evidence="2">
    <location>
        <begin position="24"/>
        <end position="170"/>
    </location>
</feature>
<evidence type="ECO:0000256" key="1">
    <source>
        <dbReference type="SAM" id="MobiDB-lite"/>
    </source>
</evidence>
<dbReference type="AlphaFoldDB" id="A0A858R800"/>
<dbReference type="EMBL" id="CP051775">
    <property type="protein sequence ID" value="QJE73560.1"/>
    <property type="molecule type" value="Genomic_DNA"/>
</dbReference>
<feature type="signal peptide" evidence="2">
    <location>
        <begin position="1"/>
        <end position="23"/>
    </location>
</feature>
<dbReference type="Proteomes" id="UP000501891">
    <property type="component" value="Chromosome"/>
</dbReference>
<keyword evidence="4" id="KW-1185">Reference proteome</keyword>
<organism evidence="3 4">
    <name type="scientific">Aerophototrophica crusticola</name>
    <dbReference type="NCBI Taxonomy" id="1709002"/>
    <lineage>
        <taxon>Bacteria</taxon>
        <taxon>Pseudomonadati</taxon>
        <taxon>Pseudomonadota</taxon>
        <taxon>Alphaproteobacteria</taxon>
        <taxon>Rhodospirillales</taxon>
        <taxon>Rhodospirillaceae</taxon>
        <taxon>Aerophototrophica</taxon>
    </lineage>
</organism>
<keyword evidence="2" id="KW-0732">Signal</keyword>
<gene>
    <name evidence="3" type="ORF">HHL28_11095</name>
</gene>
<protein>
    <submittedName>
        <fullName evidence="3">Uncharacterized protein</fullName>
    </submittedName>
</protein>
<feature type="region of interest" description="Disordered" evidence="1">
    <location>
        <begin position="150"/>
        <end position="170"/>
    </location>
</feature>
<proteinExistence type="predicted"/>
<evidence type="ECO:0000313" key="3">
    <source>
        <dbReference type="EMBL" id="QJE73560.1"/>
    </source>
</evidence>
<reference evidence="3" key="1">
    <citation type="submission" date="2020-04" db="EMBL/GenBank/DDBJ databases">
        <title>A desert anoxygenic phototrophic bacterium fixes CO2 using RubisCO under aerobic conditions.</title>
        <authorList>
            <person name="Tang K."/>
        </authorList>
    </citation>
    <scope>NUCLEOTIDE SEQUENCE [LARGE SCALE GENOMIC DNA]</scope>
    <source>
        <strain evidence="3">MIMtkB3</strain>
    </source>
</reference>
<sequence>MARQGLVLLAAAAASLWALPAAAEVTSSTGSGSSRAYACQAAKTAAGIAAGRAGSVQEYGRCGCDDNGSEGSSYRWSCTVDAYYEPYKYSGGYGSGGYGTGGYTPRGYSGGYGGDGYGVNIHPRYQGYQPYPPPGYSPYYSGPPPRSYNPYPYHNPYIRRDSSTSAPGIK</sequence>
<name>A0A858R800_9PROT</name>
<dbReference type="KEGG" id="acru:HHL28_11095"/>
<evidence type="ECO:0000256" key="2">
    <source>
        <dbReference type="SAM" id="SignalP"/>
    </source>
</evidence>